<dbReference type="OrthoDB" id="122388at2"/>
<reference evidence="2 3" key="1">
    <citation type="submission" date="2019-03" db="EMBL/GenBank/DDBJ databases">
        <authorList>
            <person name="He R.-H."/>
        </authorList>
    </citation>
    <scope>NUCLEOTIDE SEQUENCE [LARGE SCALE GENOMIC DNA]</scope>
    <source>
        <strain evidence="3">SH 714</strain>
    </source>
</reference>
<keyword evidence="3" id="KW-1185">Reference proteome</keyword>
<evidence type="ECO:0000259" key="1">
    <source>
        <dbReference type="Pfam" id="PF12728"/>
    </source>
</evidence>
<protein>
    <submittedName>
        <fullName evidence="2">DNA-binding protein</fullName>
    </submittedName>
</protein>
<sequence>MKKDERTKYQTWDSLPDTLTANHISQFLQISRRRVYELFQIHVEEGGIPNFEIGASKRVTKKDFKKWISSRMKEKNNTNS</sequence>
<gene>
    <name evidence="2" type="ORF">E3U55_15565</name>
</gene>
<evidence type="ECO:0000313" key="3">
    <source>
        <dbReference type="Proteomes" id="UP000297975"/>
    </source>
</evidence>
<dbReference type="AlphaFoldDB" id="A0A4Y8IFF7"/>
<evidence type="ECO:0000313" key="2">
    <source>
        <dbReference type="EMBL" id="TFB13674.1"/>
    </source>
</evidence>
<organism evidence="2 3">
    <name type="scientific">Filobacillus milosensis</name>
    <dbReference type="NCBI Taxonomy" id="94137"/>
    <lineage>
        <taxon>Bacteria</taxon>
        <taxon>Bacillati</taxon>
        <taxon>Bacillota</taxon>
        <taxon>Bacilli</taxon>
        <taxon>Bacillales</taxon>
        <taxon>Bacillaceae</taxon>
        <taxon>Filobacillus</taxon>
    </lineage>
</organism>
<dbReference type="Proteomes" id="UP000297975">
    <property type="component" value="Unassembled WGS sequence"/>
</dbReference>
<accession>A0A4Y8IFF7</accession>
<dbReference type="GO" id="GO:0003677">
    <property type="term" value="F:DNA binding"/>
    <property type="evidence" value="ECO:0007669"/>
    <property type="project" value="UniProtKB-KW"/>
</dbReference>
<dbReference type="EMBL" id="SOPW01000023">
    <property type="protein sequence ID" value="TFB13674.1"/>
    <property type="molecule type" value="Genomic_DNA"/>
</dbReference>
<dbReference type="InterPro" id="IPR041657">
    <property type="entry name" value="HTH_17"/>
</dbReference>
<comment type="caution">
    <text evidence="2">The sequence shown here is derived from an EMBL/GenBank/DDBJ whole genome shotgun (WGS) entry which is preliminary data.</text>
</comment>
<dbReference type="Pfam" id="PF12728">
    <property type="entry name" value="HTH_17"/>
    <property type="match status" value="1"/>
</dbReference>
<keyword evidence="2" id="KW-0238">DNA-binding</keyword>
<dbReference type="RefSeq" id="WP_134341407.1">
    <property type="nucleotide sequence ID" value="NZ_SOPW01000023.1"/>
</dbReference>
<feature type="domain" description="Helix-turn-helix" evidence="1">
    <location>
        <begin position="19"/>
        <end position="71"/>
    </location>
</feature>
<name>A0A4Y8IFF7_9BACI</name>
<proteinExistence type="predicted"/>